<keyword evidence="3 8" id="KW-0326">Glycosidase</keyword>
<dbReference type="GO" id="GO:0004565">
    <property type="term" value="F:beta-galactosidase activity"/>
    <property type="evidence" value="ECO:0007669"/>
    <property type="project" value="UniProtKB-EC"/>
</dbReference>
<accession>A0A517YRJ4</accession>
<name>A0A517YRJ4_9BACT</name>
<dbReference type="SUPFAM" id="SSF51445">
    <property type="entry name" value="(Trans)glycosidases"/>
    <property type="match status" value="1"/>
</dbReference>
<dbReference type="EC" id="3.2.1.23" evidence="8"/>
<evidence type="ECO:0000256" key="1">
    <source>
        <dbReference type="ARBA" id="ARBA00007401"/>
    </source>
</evidence>
<dbReference type="PANTHER" id="PTHR42732:SF2">
    <property type="entry name" value="BETA-MANNOSIDASE"/>
    <property type="match status" value="1"/>
</dbReference>
<dbReference type="InterPro" id="IPR008979">
    <property type="entry name" value="Galactose-bd-like_sf"/>
</dbReference>
<dbReference type="AlphaFoldDB" id="A0A517YRJ4"/>
<dbReference type="Pfam" id="PF02837">
    <property type="entry name" value="Glyco_hydro_2_N"/>
    <property type="match status" value="1"/>
</dbReference>
<protein>
    <submittedName>
        <fullName evidence="8">Beta-galactosidase</fullName>
        <ecNumber evidence="8">3.2.1.23</ecNumber>
    </submittedName>
</protein>
<dbReference type="Pfam" id="PF00703">
    <property type="entry name" value="Glyco_hydro_2"/>
    <property type="match status" value="1"/>
</dbReference>
<dbReference type="RefSeq" id="WP_145075034.1">
    <property type="nucleotide sequence ID" value="NZ_CP036425.1"/>
</dbReference>
<evidence type="ECO:0000256" key="4">
    <source>
        <dbReference type="SAM" id="MobiDB-lite"/>
    </source>
</evidence>
<dbReference type="Gene3D" id="3.20.20.80">
    <property type="entry name" value="Glycosidases"/>
    <property type="match status" value="1"/>
</dbReference>
<dbReference type="GO" id="GO:0005975">
    <property type="term" value="P:carbohydrate metabolic process"/>
    <property type="evidence" value="ECO:0007669"/>
    <property type="project" value="InterPro"/>
</dbReference>
<evidence type="ECO:0000259" key="7">
    <source>
        <dbReference type="Pfam" id="PF02837"/>
    </source>
</evidence>
<dbReference type="SUPFAM" id="SSF49785">
    <property type="entry name" value="Galactose-binding domain-like"/>
    <property type="match status" value="2"/>
</dbReference>
<evidence type="ECO:0000256" key="2">
    <source>
        <dbReference type="ARBA" id="ARBA00022801"/>
    </source>
</evidence>
<comment type="similarity">
    <text evidence="1">Belongs to the glycosyl hydrolase 2 family.</text>
</comment>
<feature type="domain" description="Glycosyl hydrolases family 2 sugar binding" evidence="7">
    <location>
        <begin position="83"/>
        <end position="196"/>
    </location>
</feature>
<feature type="domain" description="Glycoside hydrolase family 2 catalytic" evidence="6">
    <location>
        <begin position="331"/>
        <end position="463"/>
    </location>
</feature>
<evidence type="ECO:0000313" key="9">
    <source>
        <dbReference type="Proteomes" id="UP000317369"/>
    </source>
</evidence>
<evidence type="ECO:0000313" key="8">
    <source>
        <dbReference type="EMBL" id="QDU32845.1"/>
    </source>
</evidence>
<dbReference type="Gene3D" id="2.60.120.260">
    <property type="entry name" value="Galactose-binding domain-like"/>
    <property type="match status" value="2"/>
</dbReference>
<dbReference type="InterPro" id="IPR006103">
    <property type="entry name" value="Glyco_hydro_2_cat"/>
</dbReference>
<dbReference type="Gene3D" id="2.60.40.10">
    <property type="entry name" value="Immunoglobulins"/>
    <property type="match status" value="1"/>
</dbReference>
<feature type="domain" description="Glycoside hydrolase family 2 immunoglobulin-like beta-sandwich" evidence="5">
    <location>
        <begin position="200"/>
        <end position="290"/>
    </location>
</feature>
<dbReference type="InterPro" id="IPR013783">
    <property type="entry name" value="Ig-like_fold"/>
</dbReference>
<dbReference type="OrthoDB" id="9762066at2"/>
<keyword evidence="2 8" id="KW-0378">Hydrolase</keyword>
<dbReference type="InterPro" id="IPR006102">
    <property type="entry name" value="Ig-like_GH2"/>
</dbReference>
<gene>
    <name evidence="8" type="primary">lacZ_1</name>
    <name evidence="8" type="ORF">KS4_08810</name>
</gene>
<dbReference type="KEGG" id="pcor:KS4_08810"/>
<evidence type="ECO:0000259" key="6">
    <source>
        <dbReference type="Pfam" id="PF02836"/>
    </source>
</evidence>
<dbReference type="Pfam" id="PF02836">
    <property type="entry name" value="Glyco_hydro_2_C"/>
    <property type="match status" value="1"/>
</dbReference>
<reference evidence="8 9" key="1">
    <citation type="submission" date="2019-02" db="EMBL/GenBank/DDBJ databases">
        <title>Deep-cultivation of Planctomycetes and their phenomic and genomic characterization uncovers novel biology.</title>
        <authorList>
            <person name="Wiegand S."/>
            <person name="Jogler M."/>
            <person name="Boedeker C."/>
            <person name="Pinto D."/>
            <person name="Vollmers J."/>
            <person name="Rivas-Marin E."/>
            <person name="Kohn T."/>
            <person name="Peeters S.H."/>
            <person name="Heuer A."/>
            <person name="Rast P."/>
            <person name="Oberbeckmann S."/>
            <person name="Bunk B."/>
            <person name="Jeske O."/>
            <person name="Meyerdierks A."/>
            <person name="Storesund J.E."/>
            <person name="Kallscheuer N."/>
            <person name="Luecker S."/>
            <person name="Lage O.M."/>
            <person name="Pohl T."/>
            <person name="Merkel B.J."/>
            <person name="Hornburger P."/>
            <person name="Mueller R.-W."/>
            <person name="Bruemmer F."/>
            <person name="Labrenz M."/>
            <person name="Spormann A.M."/>
            <person name="Op den Camp H."/>
            <person name="Overmann J."/>
            <person name="Amann R."/>
            <person name="Jetten M.S.M."/>
            <person name="Mascher T."/>
            <person name="Medema M.H."/>
            <person name="Devos D.P."/>
            <person name="Kaster A.-K."/>
            <person name="Ovreas L."/>
            <person name="Rohde M."/>
            <person name="Galperin M.Y."/>
            <person name="Jogler C."/>
        </authorList>
    </citation>
    <scope>NUCLEOTIDE SEQUENCE [LARGE SCALE GENOMIC DNA]</scope>
    <source>
        <strain evidence="8 9">KS4</strain>
    </source>
</reference>
<keyword evidence="9" id="KW-1185">Reference proteome</keyword>
<dbReference type="InterPro" id="IPR051913">
    <property type="entry name" value="GH2_Domain-Containing"/>
</dbReference>
<dbReference type="InterPro" id="IPR017853">
    <property type="entry name" value="GH"/>
</dbReference>
<dbReference type="SUPFAM" id="SSF49303">
    <property type="entry name" value="beta-Galactosidase/glucuronidase domain"/>
    <property type="match status" value="1"/>
</dbReference>
<dbReference type="PANTHER" id="PTHR42732">
    <property type="entry name" value="BETA-GALACTOSIDASE"/>
    <property type="match status" value="1"/>
</dbReference>
<feature type="region of interest" description="Disordered" evidence="4">
    <location>
        <begin position="1"/>
        <end position="40"/>
    </location>
</feature>
<sequence length="742" mass="85119">MTLLQPTTTHANEQLDTPWTADVDKNNPLPEYPRPQMRRSDWTNLNGQWDYAVKHHLDNKPTEWGGSITVPFPIESHLSGVKRHPTELEAIWYQRKINLHKPMDDQRILIHFGAIDWHAKIYVNDQYIGEHRGGFVPFSFDITHALNNTSAQTITIRVYDPTNSDSQARGKQIHKPHGIFYTSASGIWQTVWLEKVPQEYIQSIKIIPDLDNQSISVNVRTNKQNSKLKAILVTKYNNQSYTSALNTPFEIPANDCQLWSPESPNLYDFEVMLIDGNQTVDSISSYFALRKISFTKDKTGYNRLHLNNKPIFQFGPLDQGYWPDGIYTAPTDEALRYDIEVMKKMGFNMVRKHVKIESARWYYWADKLGIMVWQDFPNSGATGEANNHHAHQNTTDGKDVDFNAIEHTRFMEEWKAAIDAYYNHPSIVVWIPFNEGWGQHKTNDVIQWTMNYDPSRLTDAPSGWFDRGLGDMIDKHSYPDPGMFPALDHRVSVLGEFGGLLLNIKGHLWQGKTWGYKETKSQDDLLYQYEDLIQQLPPLIARGLAAAVYTQLTDVEIEANGLITYDRKVIKIDPQTLTQIHATLFKTPPAINQLLPTSDLTPQTWQYTTRLPKPSWMNPDYDDSLWQSSEGGFGTPETPNTNVGTKWNSQSIWLRKEFNLNTEDIQNAGSLRLKIYHDEDAEVYINGILAAEFKGFTTSYRTARLKREALDSLKPGLNIIAVTCQQTKGGQFIDVGLEQYQQ</sequence>
<organism evidence="8 9">
    <name type="scientific">Poriferisphaera corsica</name>
    <dbReference type="NCBI Taxonomy" id="2528020"/>
    <lineage>
        <taxon>Bacteria</taxon>
        <taxon>Pseudomonadati</taxon>
        <taxon>Planctomycetota</taxon>
        <taxon>Phycisphaerae</taxon>
        <taxon>Phycisphaerales</taxon>
        <taxon>Phycisphaeraceae</taxon>
        <taxon>Poriferisphaera</taxon>
    </lineage>
</organism>
<dbReference type="Proteomes" id="UP000317369">
    <property type="component" value="Chromosome"/>
</dbReference>
<dbReference type="InterPro" id="IPR006104">
    <property type="entry name" value="Glyco_hydro_2_N"/>
</dbReference>
<feature type="compositionally biased region" description="Polar residues" evidence="4">
    <location>
        <begin position="1"/>
        <end position="17"/>
    </location>
</feature>
<evidence type="ECO:0000259" key="5">
    <source>
        <dbReference type="Pfam" id="PF00703"/>
    </source>
</evidence>
<proteinExistence type="inferred from homology"/>
<evidence type="ECO:0000256" key="3">
    <source>
        <dbReference type="ARBA" id="ARBA00023295"/>
    </source>
</evidence>
<dbReference type="EMBL" id="CP036425">
    <property type="protein sequence ID" value="QDU32845.1"/>
    <property type="molecule type" value="Genomic_DNA"/>
</dbReference>
<dbReference type="InterPro" id="IPR036156">
    <property type="entry name" value="Beta-gal/glucu_dom_sf"/>
</dbReference>